<dbReference type="Proteomes" id="UP000036681">
    <property type="component" value="Unplaced"/>
</dbReference>
<dbReference type="WBParaSite" id="ALUE_0000120101-mRNA-1">
    <property type="protein sequence ID" value="ALUE_0000120101-mRNA-1"/>
    <property type="gene ID" value="ALUE_0000120101"/>
</dbReference>
<evidence type="ECO:0000313" key="1">
    <source>
        <dbReference type="Proteomes" id="UP000036681"/>
    </source>
</evidence>
<reference evidence="2" key="1">
    <citation type="submission" date="2017-02" db="UniProtKB">
        <authorList>
            <consortium name="WormBaseParasite"/>
        </authorList>
    </citation>
    <scope>IDENTIFICATION</scope>
</reference>
<name>A0A0M3HI56_ASCLU</name>
<sequence length="70" mass="7697">MPPIATYVDRIASVVICSMLDVYCCFASLSQPASVRLFSAICRKDVTTLVVDPMEKTVLQGLGMLQRSEQ</sequence>
<proteinExistence type="predicted"/>
<protein>
    <submittedName>
        <fullName evidence="2">Secreted protein</fullName>
    </submittedName>
</protein>
<organism evidence="1 2">
    <name type="scientific">Ascaris lumbricoides</name>
    <name type="common">Giant roundworm</name>
    <dbReference type="NCBI Taxonomy" id="6252"/>
    <lineage>
        <taxon>Eukaryota</taxon>
        <taxon>Metazoa</taxon>
        <taxon>Ecdysozoa</taxon>
        <taxon>Nematoda</taxon>
        <taxon>Chromadorea</taxon>
        <taxon>Rhabditida</taxon>
        <taxon>Spirurina</taxon>
        <taxon>Ascaridomorpha</taxon>
        <taxon>Ascaridoidea</taxon>
        <taxon>Ascarididae</taxon>
        <taxon>Ascaris</taxon>
    </lineage>
</organism>
<accession>A0A0M3HI56</accession>
<dbReference type="AlphaFoldDB" id="A0A0M3HI56"/>
<evidence type="ECO:0000313" key="2">
    <source>
        <dbReference type="WBParaSite" id="ALUE_0000120101-mRNA-1"/>
    </source>
</evidence>
<keyword evidence="1" id="KW-1185">Reference proteome</keyword>